<keyword evidence="4" id="KW-1185">Reference proteome</keyword>
<feature type="region of interest" description="Disordered" evidence="2">
    <location>
        <begin position="186"/>
        <end position="212"/>
    </location>
</feature>
<proteinExistence type="predicted"/>
<reference evidence="3" key="1">
    <citation type="submission" date="2022-11" db="EMBL/GenBank/DDBJ databases">
        <authorList>
            <person name="Kikuchi T."/>
        </authorList>
    </citation>
    <scope>NUCLEOTIDE SEQUENCE</scope>
    <source>
        <strain evidence="3">PS1010</strain>
    </source>
</reference>
<evidence type="ECO:0000313" key="4">
    <source>
        <dbReference type="Proteomes" id="UP001152747"/>
    </source>
</evidence>
<evidence type="ECO:0000256" key="2">
    <source>
        <dbReference type="SAM" id="MobiDB-lite"/>
    </source>
</evidence>
<evidence type="ECO:0000313" key="3">
    <source>
        <dbReference type="EMBL" id="CAI5446743.1"/>
    </source>
</evidence>
<keyword evidence="1" id="KW-0175">Coiled coil</keyword>
<sequence length="228" mass="26668">MSEKSFETAIKRLLQRFTDLPISRPSNLVDNVTMAQFKELAIKDTTSYMNVLTEVEEYVNEYKSILQMEKELKARKAKFFEKTQEVEKSLDNFEKSATEVKEKLEKHDYMFLKENIVKDEEKIPVSAKKPAAMFVEPTYSTRPIRNIEKEEEKKENQNQKMMTALDQSILTSNDIAIDEKSVARRLQFDDEDDDDDEIAKPTPKKLKESLNFQESPVFTSKYAQNLKK</sequence>
<protein>
    <submittedName>
        <fullName evidence="3">Uncharacterized protein</fullName>
    </submittedName>
</protein>
<name>A0A9P1ILV2_9PELO</name>
<evidence type="ECO:0000256" key="1">
    <source>
        <dbReference type="SAM" id="Coils"/>
    </source>
</evidence>
<organism evidence="3 4">
    <name type="scientific">Caenorhabditis angaria</name>
    <dbReference type="NCBI Taxonomy" id="860376"/>
    <lineage>
        <taxon>Eukaryota</taxon>
        <taxon>Metazoa</taxon>
        <taxon>Ecdysozoa</taxon>
        <taxon>Nematoda</taxon>
        <taxon>Chromadorea</taxon>
        <taxon>Rhabditida</taxon>
        <taxon>Rhabditina</taxon>
        <taxon>Rhabditomorpha</taxon>
        <taxon>Rhabditoidea</taxon>
        <taxon>Rhabditidae</taxon>
        <taxon>Peloderinae</taxon>
        <taxon>Caenorhabditis</taxon>
    </lineage>
</organism>
<comment type="caution">
    <text evidence="3">The sequence shown here is derived from an EMBL/GenBank/DDBJ whole genome shotgun (WGS) entry which is preliminary data.</text>
</comment>
<gene>
    <name evidence="3" type="ORF">CAMP_LOCUS9380</name>
</gene>
<dbReference type="Proteomes" id="UP001152747">
    <property type="component" value="Unassembled WGS sequence"/>
</dbReference>
<dbReference type="EMBL" id="CANHGI010000003">
    <property type="protein sequence ID" value="CAI5446743.1"/>
    <property type="molecule type" value="Genomic_DNA"/>
</dbReference>
<feature type="coiled-coil region" evidence="1">
    <location>
        <begin position="55"/>
        <end position="103"/>
    </location>
</feature>
<dbReference type="AlphaFoldDB" id="A0A9P1ILV2"/>
<accession>A0A9P1ILV2</accession>